<dbReference type="InterPro" id="IPR019223">
    <property type="entry name" value="DUF2147"/>
</dbReference>
<sequence length="236" mass="23945">MLQRPRITTRTLTYCGILFSAGLFSAGLAPAFAADPTGDWKVEDGVAHIRVAECGGSMWGAVAWEKTPGGIDKNNPDATKKARPTLGIVTLLDMKKNAANDKWAGQVYNAKDGKLYKSTIKLGDTADELEIEGCVLGFLCGGQTWTRVGPSIPSSPSNLTAKGALPKAGAATGGKMAPAATPTASAAAPKAAPAPAAGAPKATAPAGQKTAAATAPGQPADIGDICLLPEINKVTH</sequence>
<dbReference type="AlphaFoldDB" id="A0A7G6TZI2"/>
<accession>A0A7G6TZI2</accession>
<dbReference type="KEGG" id="trb:HB776_13730"/>
<feature type="region of interest" description="Disordered" evidence="1">
    <location>
        <begin position="151"/>
        <end position="216"/>
    </location>
</feature>
<dbReference type="PANTHER" id="PTHR36919">
    <property type="entry name" value="BLR1215 PROTEIN"/>
    <property type="match status" value="1"/>
</dbReference>
<dbReference type="PANTHER" id="PTHR36919:SF2">
    <property type="entry name" value="BLL6627 PROTEIN"/>
    <property type="match status" value="1"/>
</dbReference>
<feature type="domain" description="DUF2147" evidence="3">
    <location>
        <begin position="38"/>
        <end position="147"/>
    </location>
</feature>
<feature type="signal peptide" evidence="2">
    <location>
        <begin position="1"/>
        <end position="33"/>
    </location>
</feature>
<dbReference type="Proteomes" id="UP000515291">
    <property type="component" value="Chromosome"/>
</dbReference>
<proteinExistence type="predicted"/>
<name>A0A7G6TZI2_9BRAD</name>
<evidence type="ECO:0000256" key="1">
    <source>
        <dbReference type="SAM" id="MobiDB-lite"/>
    </source>
</evidence>
<evidence type="ECO:0000313" key="4">
    <source>
        <dbReference type="EMBL" id="QND72164.1"/>
    </source>
</evidence>
<dbReference type="Gene3D" id="2.40.128.520">
    <property type="match status" value="1"/>
</dbReference>
<reference evidence="5" key="1">
    <citation type="journal article" date="2020" name="Mol. Plant Microbe">
        <title>Rhizobial microsymbionts of the narrowly endemic Oxytropis species growing in Kamchatka are characterized by significant genetic diversity and possess a set of genes that are associated with T3SS and T6SS secretion systems and can affect the development of symbiosis.</title>
        <authorList>
            <person name="Safronova V."/>
            <person name="Guro P."/>
            <person name="Sazanova A."/>
            <person name="Kuznetsova I."/>
            <person name="Belimov A."/>
            <person name="Yakubov V."/>
            <person name="Chirak E."/>
            <person name="Afonin A."/>
            <person name="Gogolev Y."/>
            <person name="Andronov E."/>
            <person name="Tikhonovich I."/>
        </authorList>
    </citation>
    <scope>NUCLEOTIDE SEQUENCE [LARGE SCALE GENOMIC DNA]</scope>
    <source>
        <strain evidence="5">581</strain>
    </source>
</reference>
<gene>
    <name evidence="4" type="ORF">HB776_13730</name>
</gene>
<protein>
    <submittedName>
        <fullName evidence="4">DUF2147 domain-containing protein</fullName>
    </submittedName>
</protein>
<keyword evidence="2" id="KW-0732">Signal</keyword>
<evidence type="ECO:0000313" key="5">
    <source>
        <dbReference type="Proteomes" id="UP000515291"/>
    </source>
</evidence>
<organism evidence="4 5">
    <name type="scientific">Tardiphaga robiniae</name>
    <dbReference type="NCBI Taxonomy" id="943830"/>
    <lineage>
        <taxon>Bacteria</taxon>
        <taxon>Pseudomonadati</taxon>
        <taxon>Pseudomonadota</taxon>
        <taxon>Alphaproteobacteria</taxon>
        <taxon>Hyphomicrobiales</taxon>
        <taxon>Nitrobacteraceae</taxon>
        <taxon>Tardiphaga</taxon>
    </lineage>
</organism>
<evidence type="ECO:0000256" key="2">
    <source>
        <dbReference type="SAM" id="SignalP"/>
    </source>
</evidence>
<feature type="compositionally biased region" description="Low complexity" evidence="1">
    <location>
        <begin position="177"/>
        <end position="216"/>
    </location>
</feature>
<dbReference type="EMBL" id="CP050292">
    <property type="protein sequence ID" value="QND72164.1"/>
    <property type="molecule type" value="Genomic_DNA"/>
</dbReference>
<evidence type="ECO:0000259" key="3">
    <source>
        <dbReference type="Pfam" id="PF09917"/>
    </source>
</evidence>
<feature type="chain" id="PRO_5028902134" evidence="2">
    <location>
        <begin position="34"/>
        <end position="236"/>
    </location>
</feature>
<dbReference type="RefSeq" id="WP_184518487.1">
    <property type="nucleotide sequence ID" value="NZ_CP050292.1"/>
</dbReference>
<dbReference type="Pfam" id="PF09917">
    <property type="entry name" value="DUF2147"/>
    <property type="match status" value="1"/>
</dbReference>